<dbReference type="Gene3D" id="1.20.1280.290">
    <property type="match status" value="1"/>
</dbReference>
<feature type="transmembrane region" description="Helical" evidence="1">
    <location>
        <begin position="68"/>
        <end position="88"/>
    </location>
</feature>
<keyword evidence="3" id="KW-1185">Reference proteome</keyword>
<name>A0ABU1ZJC0_9BURK</name>
<dbReference type="RefSeq" id="WP_056877711.1">
    <property type="nucleotide sequence ID" value="NZ_JAVDXQ010000010.1"/>
</dbReference>
<keyword evidence="1" id="KW-0472">Membrane</keyword>
<evidence type="ECO:0000313" key="3">
    <source>
        <dbReference type="Proteomes" id="UP001180536"/>
    </source>
</evidence>
<reference evidence="2 3" key="1">
    <citation type="submission" date="2023-07" db="EMBL/GenBank/DDBJ databases">
        <title>Sorghum-associated microbial communities from plants grown in Nebraska, USA.</title>
        <authorList>
            <person name="Schachtman D."/>
        </authorList>
    </citation>
    <scope>NUCLEOTIDE SEQUENCE [LARGE SCALE GENOMIC DNA]</scope>
    <source>
        <strain evidence="2 3">BE310</strain>
    </source>
</reference>
<feature type="transmembrane region" description="Helical" evidence="1">
    <location>
        <begin position="6"/>
        <end position="25"/>
    </location>
</feature>
<accession>A0ABU1ZJC0</accession>
<proteinExistence type="predicted"/>
<comment type="caution">
    <text evidence="2">The sequence shown here is derived from an EMBL/GenBank/DDBJ whole genome shotgun (WGS) entry which is preliminary data.</text>
</comment>
<gene>
    <name evidence="2" type="ORF">J2X16_005121</name>
</gene>
<protein>
    <submittedName>
        <fullName evidence="2">MFS family arabinose efflux permease</fullName>
    </submittedName>
</protein>
<dbReference type="EMBL" id="JAVDXQ010000010">
    <property type="protein sequence ID" value="MDR7299751.1"/>
    <property type="molecule type" value="Genomic_DNA"/>
</dbReference>
<feature type="transmembrane region" description="Helical" evidence="1">
    <location>
        <begin position="46"/>
        <end position="62"/>
    </location>
</feature>
<sequence length="104" mass="11472">MLELNHDWLIAAFSVSNSVRALFYLPQVIAVARSVDGARDIALSTWWMWAANNALGAVYAGVVMHHRVLAISFLLSAVACLVIIALALRARRRMNRRRNGLGVA</sequence>
<keyword evidence="1" id="KW-0812">Transmembrane</keyword>
<keyword evidence="1" id="KW-1133">Transmembrane helix</keyword>
<evidence type="ECO:0000313" key="2">
    <source>
        <dbReference type="EMBL" id="MDR7299751.1"/>
    </source>
</evidence>
<dbReference type="Proteomes" id="UP001180536">
    <property type="component" value="Unassembled WGS sequence"/>
</dbReference>
<evidence type="ECO:0000256" key="1">
    <source>
        <dbReference type="SAM" id="Phobius"/>
    </source>
</evidence>
<organism evidence="2 3">
    <name type="scientific">Pelomonas aquatica</name>
    <dbReference type="NCBI Taxonomy" id="431058"/>
    <lineage>
        <taxon>Bacteria</taxon>
        <taxon>Pseudomonadati</taxon>
        <taxon>Pseudomonadota</taxon>
        <taxon>Betaproteobacteria</taxon>
        <taxon>Burkholderiales</taxon>
        <taxon>Sphaerotilaceae</taxon>
        <taxon>Roseateles</taxon>
    </lineage>
</organism>